<keyword evidence="2" id="KW-1185">Reference proteome</keyword>
<evidence type="ECO:0000313" key="1">
    <source>
        <dbReference type="EMBL" id="KAH7921121.1"/>
    </source>
</evidence>
<organism evidence="1 2">
    <name type="scientific">Leucogyrophana mollusca</name>
    <dbReference type="NCBI Taxonomy" id="85980"/>
    <lineage>
        <taxon>Eukaryota</taxon>
        <taxon>Fungi</taxon>
        <taxon>Dikarya</taxon>
        <taxon>Basidiomycota</taxon>
        <taxon>Agaricomycotina</taxon>
        <taxon>Agaricomycetes</taxon>
        <taxon>Agaricomycetidae</taxon>
        <taxon>Boletales</taxon>
        <taxon>Boletales incertae sedis</taxon>
        <taxon>Leucogyrophana</taxon>
    </lineage>
</organism>
<protein>
    <submittedName>
        <fullName evidence="1">Uncharacterized protein</fullName>
    </submittedName>
</protein>
<sequence>MALVRKNTNNKIGELELTFTRAFCRGGNLKAMIERQADLPQVLEELKPIMKQFYDADFRGTLLNDLLALGAQESHSTEPTTDNKPLQVLPDDWYHRLLARINQDSAPLRFCSHKSPVPSTIPLNPFVQDRDAIRKDGVIFKASSRAKGDSFIIFRAIGCDHFKAGHISRAFLHACPTAEGDLLQEFFLGVEEFRELSPQDSAFDPYRRYPLIEARLFNDQTSPTVIKASDIISHCATCPYRSEELSANCRVILSLNRKVLDSSWERQKHGNIA</sequence>
<reference evidence="1" key="1">
    <citation type="journal article" date="2021" name="New Phytol.">
        <title>Evolutionary innovations through gain and loss of genes in the ectomycorrhizal Boletales.</title>
        <authorList>
            <person name="Wu G."/>
            <person name="Miyauchi S."/>
            <person name="Morin E."/>
            <person name="Kuo A."/>
            <person name="Drula E."/>
            <person name="Varga T."/>
            <person name="Kohler A."/>
            <person name="Feng B."/>
            <person name="Cao Y."/>
            <person name="Lipzen A."/>
            <person name="Daum C."/>
            <person name="Hundley H."/>
            <person name="Pangilinan J."/>
            <person name="Johnson J."/>
            <person name="Barry K."/>
            <person name="LaButti K."/>
            <person name="Ng V."/>
            <person name="Ahrendt S."/>
            <person name="Min B."/>
            <person name="Choi I.G."/>
            <person name="Park H."/>
            <person name="Plett J.M."/>
            <person name="Magnuson J."/>
            <person name="Spatafora J.W."/>
            <person name="Nagy L.G."/>
            <person name="Henrissat B."/>
            <person name="Grigoriev I.V."/>
            <person name="Yang Z.L."/>
            <person name="Xu J."/>
            <person name="Martin F.M."/>
        </authorList>
    </citation>
    <scope>NUCLEOTIDE SEQUENCE</scope>
    <source>
        <strain evidence="1">KUC20120723A-06</strain>
    </source>
</reference>
<accession>A0ACB8B7F4</accession>
<proteinExistence type="predicted"/>
<name>A0ACB8B7F4_9AGAM</name>
<gene>
    <name evidence="1" type="ORF">BV22DRAFT_1132528</name>
</gene>
<evidence type="ECO:0000313" key="2">
    <source>
        <dbReference type="Proteomes" id="UP000790709"/>
    </source>
</evidence>
<comment type="caution">
    <text evidence="1">The sequence shown here is derived from an EMBL/GenBank/DDBJ whole genome shotgun (WGS) entry which is preliminary data.</text>
</comment>
<dbReference type="EMBL" id="MU266541">
    <property type="protein sequence ID" value="KAH7921121.1"/>
    <property type="molecule type" value="Genomic_DNA"/>
</dbReference>
<dbReference type="Proteomes" id="UP000790709">
    <property type="component" value="Unassembled WGS sequence"/>
</dbReference>